<dbReference type="OrthoDB" id="9793561at2"/>
<keyword evidence="3" id="KW-1185">Reference proteome</keyword>
<name>A0A1I1PHQ8_9GAMM</name>
<dbReference type="Proteomes" id="UP000198862">
    <property type="component" value="Unassembled WGS sequence"/>
</dbReference>
<sequence length="248" mass="27470">MSSLVKLICGISLFVSSLYAVASDDDELLNGSFSGSIKIATDYVFRGESEVADGEIPAIQASFTWTHNSGFYTGLFGSTNKFESTPDIYAVIGPYIGQSGELSTSGINYNVFVFHYMYPGADNLDYTELWIKASKKLGDITYEFEITPTLNDWFGVKGWDGINYAFHPSITLNNDINLSGSIGYQELNGQGAEGWTHWNMGISKAFYGITLDLRYHDTNVDSSHKVYGSEQGLKIFDERVVFSISKSF</sequence>
<feature type="chain" id="PRO_5011761482" description="Nucleoside-specific outer membrane channel protein Tsx" evidence="1">
    <location>
        <begin position="23"/>
        <end position="248"/>
    </location>
</feature>
<accession>A0A1I1PHQ8</accession>
<evidence type="ECO:0008006" key="4">
    <source>
        <dbReference type="Google" id="ProtNLM"/>
    </source>
</evidence>
<gene>
    <name evidence="2" type="ORF">SAMN02745724_03449</name>
</gene>
<dbReference type="STRING" id="1123010.SAMN02745724_03449"/>
<reference evidence="2 3" key="1">
    <citation type="submission" date="2016-10" db="EMBL/GenBank/DDBJ databases">
        <authorList>
            <person name="de Groot N.N."/>
        </authorList>
    </citation>
    <scope>NUCLEOTIDE SEQUENCE [LARGE SCALE GENOMIC DNA]</scope>
    <source>
        <strain evidence="2 3">DSM 6059</strain>
    </source>
</reference>
<feature type="signal peptide" evidence="1">
    <location>
        <begin position="1"/>
        <end position="22"/>
    </location>
</feature>
<dbReference type="AlphaFoldDB" id="A0A1I1PHQ8"/>
<dbReference type="NCBIfam" id="TIGR02001">
    <property type="entry name" value="gcw_chp"/>
    <property type="match status" value="1"/>
</dbReference>
<organism evidence="2 3">
    <name type="scientific">Pseudoalteromonas denitrificans DSM 6059</name>
    <dbReference type="NCBI Taxonomy" id="1123010"/>
    <lineage>
        <taxon>Bacteria</taxon>
        <taxon>Pseudomonadati</taxon>
        <taxon>Pseudomonadota</taxon>
        <taxon>Gammaproteobacteria</taxon>
        <taxon>Alteromonadales</taxon>
        <taxon>Pseudoalteromonadaceae</taxon>
        <taxon>Pseudoalteromonas</taxon>
    </lineage>
</organism>
<evidence type="ECO:0000313" key="3">
    <source>
        <dbReference type="Proteomes" id="UP000198862"/>
    </source>
</evidence>
<dbReference type="EMBL" id="FOLO01000032">
    <property type="protein sequence ID" value="SFD09337.1"/>
    <property type="molecule type" value="Genomic_DNA"/>
</dbReference>
<proteinExistence type="predicted"/>
<evidence type="ECO:0000313" key="2">
    <source>
        <dbReference type="EMBL" id="SFD09337.1"/>
    </source>
</evidence>
<dbReference type="InterPro" id="IPR010239">
    <property type="entry name" value="CHP02001"/>
</dbReference>
<keyword evidence="1" id="KW-0732">Signal</keyword>
<dbReference type="RefSeq" id="WP_091987128.1">
    <property type="nucleotide sequence ID" value="NZ_FOLO01000032.1"/>
</dbReference>
<protein>
    <recommendedName>
        <fullName evidence="4">Nucleoside-specific outer membrane channel protein Tsx</fullName>
    </recommendedName>
</protein>
<dbReference type="Pfam" id="PF09694">
    <property type="entry name" value="Gcw_chp"/>
    <property type="match status" value="1"/>
</dbReference>
<evidence type="ECO:0000256" key="1">
    <source>
        <dbReference type="SAM" id="SignalP"/>
    </source>
</evidence>